<dbReference type="Pfam" id="PF03358">
    <property type="entry name" value="FMN_red"/>
    <property type="match status" value="1"/>
</dbReference>
<reference evidence="4 5" key="1">
    <citation type="submission" date="2015-09" db="EMBL/GenBank/DDBJ databases">
        <title>Genome sequence of Oxobacter pfennigii DSM 3222.</title>
        <authorList>
            <person name="Poehlein A."/>
            <person name="Bengelsdorf F.R."/>
            <person name="Schiel-Bengelsdorf B."/>
            <person name="Duerre P."/>
            <person name="Daniel R."/>
        </authorList>
    </citation>
    <scope>NUCLEOTIDE SEQUENCE [LARGE SCALE GENOMIC DNA]</scope>
    <source>
        <strain evidence="4 5">DSM 3222</strain>
    </source>
</reference>
<proteinExistence type="predicted"/>
<dbReference type="InterPro" id="IPR005025">
    <property type="entry name" value="FMN_Rdtase-like_dom"/>
</dbReference>
<gene>
    <name evidence="4" type="ORF">OXPF_01570</name>
</gene>
<keyword evidence="2" id="KW-0288">FMN</keyword>
<dbReference type="SUPFAM" id="SSF52218">
    <property type="entry name" value="Flavoproteins"/>
    <property type="match status" value="1"/>
</dbReference>
<keyword evidence="5" id="KW-1185">Reference proteome</keyword>
<evidence type="ECO:0000256" key="2">
    <source>
        <dbReference type="ARBA" id="ARBA00022643"/>
    </source>
</evidence>
<dbReference type="InterPro" id="IPR029039">
    <property type="entry name" value="Flavoprotein-like_sf"/>
</dbReference>
<dbReference type="InterPro" id="IPR051796">
    <property type="entry name" value="ISF_SsuE-like"/>
</dbReference>
<dbReference type="STRING" id="36849.OXPF_01570"/>
<sequence length="194" mass="21604">MLNTSYKKDMKKIIALNGSPHQHGCTAALMNEVINSLVKQGADVKTYHISKMDIKYCQGCGGCTKHGKCVLQDDMQVLYDEIASADILILATPVYFWQMTAQLKTVIDRCQPFGRPNSTIKLEHGKKALIIATQGRPDETAFIPYFEHAAKSLSLLGFDFVELLIAGGTHEPEDVLNQNKVLHRAKKLSVWVTE</sequence>
<feature type="domain" description="NADPH-dependent FMN reductase-like" evidence="3">
    <location>
        <begin position="12"/>
        <end position="136"/>
    </location>
</feature>
<dbReference type="RefSeq" id="WP_242854283.1">
    <property type="nucleotide sequence ID" value="NZ_LKET01000012.1"/>
</dbReference>
<evidence type="ECO:0000256" key="1">
    <source>
        <dbReference type="ARBA" id="ARBA00022630"/>
    </source>
</evidence>
<name>A0A0P8WDV8_9CLOT</name>
<keyword evidence="1" id="KW-0285">Flavoprotein</keyword>
<dbReference type="PANTHER" id="PTHR43278:SF2">
    <property type="entry name" value="IRON-SULFUR FLAVOPROTEIN"/>
    <property type="match status" value="1"/>
</dbReference>
<evidence type="ECO:0000313" key="4">
    <source>
        <dbReference type="EMBL" id="KPU46238.1"/>
    </source>
</evidence>
<dbReference type="AlphaFoldDB" id="A0A0P8WDV8"/>
<accession>A0A0P8WDV8</accession>
<dbReference type="EMBL" id="LKET01000012">
    <property type="protein sequence ID" value="KPU46238.1"/>
    <property type="molecule type" value="Genomic_DNA"/>
</dbReference>
<evidence type="ECO:0000259" key="3">
    <source>
        <dbReference type="Pfam" id="PF03358"/>
    </source>
</evidence>
<dbReference type="GO" id="GO:0016491">
    <property type="term" value="F:oxidoreductase activity"/>
    <property type="evidence" value="ECO:0007669"/>
    <property type="project" value="InterPro"/>
</dbReference>
<dbReference type="Gene3D" id="3.40.50.360">
    <property type="match status" value="1"/>
</dbReference>
<dbReference type="PANTHER" id="PTHR43278">
    <property type="entry name" value="NAD(P)H-DEPENDENT FMN-CONTAINING OXIDOREDUCTASE YWQN-RELATED"/>
    <property type="match status" value="1"/>
</dbReference>
<comment type="caution">
    <text evidence="4">The sequence shown here is derived from an EMBL/GenBank/DDBJ whole genome shotgun (WGS) entry which is preliminary data.</text>
</comment>
<evidence type="ECO:0000313" key="5">
    <source>
        <dbReference type="Proteomes" id="UP000050326"/>
    </source>
</evidence>
<dbReference type="Proteomes" id="UP000050326">
    <property type="component" value="Unassembled WGS sequence"/>
</dbReference>
<protein>
    <submittedName>
        <fullName evidence="4">Iron-sulfur flavoprotein</fullName>
    </submittedName>
</protein>
<organism evidence="4 5">
    <name type="scientific">Oxobacter pfennigii</name>
    <dbReference type="NCBI Taxonomy" id="36849"/>
    <lineage>
        <taxon>Bacteria</taxon>
        <taxon>Bacillati</taxon>
        <taxon>Bacillota</taxon>
        <taxon>Clostridia</taxon>
        <taxon>Eubacteriales</taxon>
        <taxon>Clostridiaceae</taxon>
        <taxon>Oxobacter</taxon>
    </lineage>
</organism>